<evidence type="ECO:0000313" key="3">
    <source>
        <dbReference type="EMBL" id="SCY50968.1"/>
    </source>
</evidence>
<dbReference type="InterPro" id="IPR052894">
    <property type="entry name" value="AsmA-related"/>
</dbReference>
<evidence type="ECO:0000256" key="1">
    <source>
        <dbReference type="SAM" id="Phobius"/>
    </source>
</evidence>
<protein>
    <submittedName>
        <fullName evidence="3">AsmA protein</fullName>
    </submittedName>
</protein>
<gene>
    <name evidence="3" type="ORF">SAMN02927903_01582</name>
</gene>
<dbReference type="STRING" id="490189.SAMN02927903_01582"/>
<accession>A0A1G5GJS7</accession>
<dbReference type="PANTHER" id="PTHR30441:SF8">
    <property type="entry name" value="DUF748 DOMAIN-CONTAINING PROTEIN"/>
    <property type="match status" value="1"/>
</dbReference>
<keyword evidence="1" id="KW-0812">Transmembrane</keyword>
<proteinExistence type="predicted"/>
<dbReference type="GO" id="GO:0090313">
    <property type="term" value="P:regulation of protein targeting to membrane"/>
    <property type="evidence" value="ECO:0007669"/>
    <property type="project" value="TreeGrafter"/>
</dbReference>
<dbReference type="Pfam" id="PF05170">
    <property type="entry name" value="AsmA"/>
    <property type="match status" value="1"/>
</dbReference>
<feature type="transmembrane region" description="Helical" evidence="1">
    <location>
        <begin position="12"/>
        <end position="34"/>
    </location>
</feature>
<reference evidence="3 4" key="1">
    <citation type="submission" date="2016-10" db="EMBL/GenBank/DDBJ databases">
        <authorList>
            <person name="de Groot N.N."/>
        </authorList>
    </citation>
    <scope>NUCLEOTIDE SEQUENCE [LARGE SCALE GENOMIC DNA]</scope>
    <source>
        <strain evidence="3 4">CGMCC 1.7031</strain>
    </source>
</reference>
<dbReference type="EMBL" id="FMVF01000006">
    <property type="protein sequence ID" value="SCY50968.1"/>
    <property type="molecule type" value="Genomic_DNA"/>
</dbReference>
<evidence type="ECO:0000313" key="4">
    <source>
        <dbReference type="Proteomes" id="UP000199354"/>
    </source>
</evidence>
<keyword evidence="1" id="KW-0472">Membrane</keyword>
<feature type="domain" description="AsmA" evidence="2">
    <location>
        <begin position="11"/>
        <end position="175"/>
    </location>
</feature>
<dbReference type="PANTHER" id="PTHR30441">
    <property type="entry name" value="DUF748 DOMAIN-CONTAINING PROTEIN"/>
    <property type="match status" value="1"/>
</dbReference>
<dbReference type="Proteomes" id="UP000199354">
    <property type="component" value="Unassembled WGS sequence"/>
</dbReference>
<dbReference type="OrthoDB" id="596403at2"/>
<dbReference type="InterPro" id="IPR007844">
    <property type="entry name" value="AsmA"/>
</dbReference>
<sequence length="928" mass="103518">MKPSVRSRILKVLKWTGISIAGLLLVLFLLPVLFPGQIEQKIKDFANERLEGELHFKEADLSFFAHFPSLTLTLKDFKLNGSKPYAKQTLVSADEISFGINLKRLVFNGQVHIDKIFLSKALMNVQVNEKGEANYNVYVSEETTETDDPSGTSLKLERIDIRDSHLVYNDRSAKMLIDARGFDYLGKGALDQAVFDIFTEAEIGSLDLSFDGETYLKNKRVRAELVTQINTNSLAFVFAQNNLKINKLPVEFTGKFDFLRNGYDIDFKIQSQNSKLNDFFTALPPQYVTWLEKTSVDGRTDLSLTLKGQYIASQNKKPDVAFNMKIRDGEIESNKAPLPVTNLYLNFDTKLPALDPERLQVNIDSIFFNVGKDYFKAIVKSEGMSKPVIDARVQSELDLQKMDQAFGIDNIDLKGKLDMNIVSKGTYDKTKDLFPVTNGKFSLQNASVQTTYYPQPIQNINLVASLTNRNGAFQDSKLVISPASFVFEGKPFALRATFDDFADVAYDIQAKGEIDVAKVYRVFSQKGLDLQGFIKADVAFKGKQSDATEGRYDKLDNRGTLALRDIRMRSGYFPKPFVIRDGLFAFDRNRMTFDNFNATYGQSDFKLNGALENVINYALSDRETLKGSFALASQYLNIDEFTSGVAETPTDSTATTPTEPAKGVIAIPRNLDLQFSADAAKVHFDGLELTQTKGNLSVHQGKLSLRNTGFELIGTKVAFEADYTNETPSRAAFDFKVSAKDFDIKRAYDEVKLFREMASAAENAQGIISLAYKVNGKLDDQMQPIYPSLEGGGTISVRKVKVMGFKMFGAVSRETQHSELENPDVADVQIHSSIKNNIITVERFKFKMAGFRPRIEGTTSFDGAINFKMRLGLPPLGIIGIPMTITGTKDDPKVKLGRQTEELAETKYVETATPVAKDSTAAPVQTKI</sequence>
<name>A0A1G5GJS7_9FLAO</name>
<organism evidence="3 4">
    <name type="scientific">Flavobacterium caeni</name>
    <dbReference type="NCBI Taxonomy" id="490189"/>
    <lineage>
        <taxon>Bacteria</taxon>
        <taxon>Pseudomonadati</taxon>
        <taxon>Bacteroidota</taxon>
        <taxon>Flavobacteriia</taxon>
        <taxon>Flavobacteriales</taxon>
        <taxon>Flavobacteriaceae</taxon>
        <taxon>Flavobacterium</taxon>
    </lineage>
</organism>
<keyword evidence="1" id="KW-1133">Transmembrane helix</keyword>
<dbReference type="AlphaFoldDB" id="A0A1G5GJS7"/>
<dbReference type="GO" id="GO:0005886">
    <property type="term" value="C:plasma membrane"/>
    <property type="evidence" value="ECO:0007669"/>
    <property type="project" value="TreeGrafter"/>
</dbReference>
<evidence type="ECO:0000259" key="2">
    <source>
        <dbReference type="Pfam" id="PF05170"/>
    </source>
</evidence>
<dbReference type="RefSeq" id="WP_091141747.1">
    <property type="nucleotide sequence ID" value="NZ_FMVF01000006.1"/>
</dbReference>
<keyword evidence="4" id="KW-1185">Reference proteome</keyword>